<dbReference type="InterPro" id="IPR012946">
    <property type="entry name" value="X8"/>
</dbReference>
<dbReference type="PANTHER" id="PTHR32227">
    <property type="entry name" value="GLUCAN ENDO-1,3-BETA-GLUCOSIDASE BG1-RELATED-RELATED"/>
    <property type="match status" value="1"/>
</dbReference>
<dbReference type="InterPro" id="IPR044965">
    <property type="entry name" value="Glyco_hydro_17_plant"/>
</dbReference>
<keyword evidence="14 16" id="KW-0326">Glycosidase</keyword>
<evidence type="ECO:0000256" key="6">
    <source>
        <dbReference type="ARBA" id="ARBA00022622"/>
    </source>
</evidence>
<protein>
    <recommendedName>
        <fullName evidence="4">glucan endo-1,3-beta-D-glucosidase</fullName>
        <ecNumber evidence="4">3.2.1.39</ecNumber>
    </recommendedName>
</protein>
<dbReference type="Pfam" id="PF00332">
    <property type="entry name" value="Glyco_hydro_17"/>
    <property type="match status" value="1"/>
</dbReference>
<dbReference type="Gene3D" id="1.20.58.1040">
    <property type="match status" value="1"/>
</dbReference>
<evidence type="ECO:0000256" key="2">
    <source>
        <dbReference type="ARBA" id="ARBA00004609"/>
    </source>
</evidence>
<evidence type="ECO:0000256" key="7">
    <source>
        <dbReference type="ARBA" id="ARBA00022729"/>
    </source>
</evidence>
<gene>
    <name evidence="18" type="ORF">GIB67_011389</name>
</gene>
<evidence type="ECO:0000256" key="16">
    <source>
        <dbReference type="RuleBase" id="RU004336"/>
    </source>
</evidence>
<dbReference type="GO" id="GO:0005886">
    <property type="term" value="C:plasma membrane"/>
    <property type="evidence" value="ECO:0007669"/>
    <property type="project" value="UniProtKB-SubCell"/>
</dbReference>
<evidence type="ECO:0000256" key="11">
    <source>
        <dbReference type="ARBA" id="ARBA00023157"/>
    </source>
</evidence>
<keyword evidence="11" id="KW-1015">Disulfide bond</keyword>
<dbReference type="FunFam" id="3.20.20.80:FF:000008">
    <property type="entry name" value="Glucan endo-1,3-beta-glucosidase 5"/>
    <property type="match status" value="1"/>
</dbReference>
<evidence type="ECO:0000313" key="19">
    <source>
        <dbReference type="Proteomes" id="UP000541444"/>
    </source>
</evidence>
<dbReference type="OrthoDB" id="408788at2759"/>
<keyword evidence="12" id="KW-0325">Glycoprotein</keyword>
<proteinExistence type="inferred from homology"/>
<evidence type="ECO:0000256" key="9">
    <source>
        <dbReference type="ARBA" id="ARBA00022821"/>
    </source>
</evidence>
<dbReference type="SMART" id="SM00768">
    <property type="entry name" value="X8"/>
    <property type="match status" value="1"/>
</dbReference>
<keyword evidence="5" id="KW-1003">Cell membrane</keyword>
<dbReference type="EC" id="3.2.1.39" evidence="4"/>
<organism evidence="18 19">
    <name type="scientific">Kingdonia uniflora</name>
    <dbReference type="NCBI Taxonomy" id="39325"/>
    <lineage>
        <taxon>Eukaryota</taxon>
        <taxon>Viridiplantae</taxon>
        <taxon>Streptophyta</taxon>
        <taxon>Embryophyta</taxon>
        <taxon>Tracheophyta</taxon>
        <taxon>Spermatophyta</taxon>
        <taxon>Magnoliopsida</taxon>
        <taxon>Ranunculales</taxon>
        <taxon>Circaeasteraceae</taxon>
        <taxon>Kingdonia</taxon>
    </lineage>
</organism>
<dbReference type="Pfam" id="PF07983">
    <property type="entry name" value="X8"/>
    <property type="match status" value="1"/>
</dbReference>
<accession>A0A7J7M3Z7</accession>
<evidence type="ECO:0000256" key="13">
    <source>
        <dbReference type="ARBA" id="ARBA00023288"/>
    </source>
</evidence>
<sequence length="439" mass="48840">MLPTTVVQMLKDNKIDKVKLFDADSWTVNALAGTGMEVMVAIPNDQLSHFSKDFDNAKDWVKENVTKHLYKGGVDIKYVAVGNEPFLKTYNGSFLNTTFPALKNIQKALDAAGIGNKIKATIPLNADVYDSSNDKPSTGKFRKDIRGLMTDIVKFLDSHNSAFVVNIYPFLSLFQNPNFPVDFAFFDGGGTPTNDNGVQYTNVFDANYDTLVWSLKAAGVPDLKIIVGEAGWPTDGDKHATPDLARRFYDGFMRKMAKKKGTPLREGQLDVYLFGLLDENMKSIAPGAFERHWGIFQYDGKPKFPMDFEGTGQEKYLVPAKGVQYLEKQWCVFDKSNKNFSLVDPNLSYACALADCTPLGYGSSCNKLDIVGNISYAFNMYFQMQSQDVQACDFQGLAKITKTNMSTDECLFPIEIMSADTVINGELSDENVTEIDQSI</sequence>
<dbReference type="InterPro" id="IPR000490">
    <property type="entry name" value="Glyco_hydro_17"/>
</dbReference>
<evidence type="ECO:0000256" key="1">
    <source>
        <dbReference type="ARBA" id="ARBA00000382"/>
    </source>
</evidence>
<evidence type="ECO:0000256" key="12">
    <source>
        <dbReference type="ARBA" id="ARBA00023180"/>
    </source>
</evidence>
<keyword evidence="8 16" id="KW-0378">Hydrolase</keyword>
<keyword evidence="19" id="KW-1185">Reference proteome</keyword>
<evidence type="ECO:0000313" key="18">
    <source>
        <dbReference type="EMBL" id="KAF6149488.1"/>
    </source>
</evidence>
<dbReference type="PROSITE" id="PS00587">
    <property type="entry name" value="GLYCOSYL_HYDROL_F17"/>
    <property type="match status" value="1"/>
</dbReference>
<comment type="catalytic activity">
    <reaction evidence="1">
        <text>Hydrolysis of (1-&gt;3)-beta-D-glucosidic linkages in (1-&gt;3)-beta-D-glucans.</text>
        <dbReference type="EC" id="3.2.1.39"/>
    </reaction>
</comment>
<comment type="subcellular location">
    <subcellularLocation>
        <location evidence="2">Cell membrane</location>
        <topology evidence="2">Lipid-anchor</topology>
        <topology evidence="2">GPI-anchor</topology>
    </subcellularLocation>
</comment>
<name>A0A7J7M3Z7_9MAGN</name>
<dbReference type="GO" id="GO:0005975">
    <property type="term" value="P:carbohydrate metabolic process"/>
    <property type="evidence" value="ECO:0007669"/>
    <property type="project" value="InterPro"/>
</dbReference>
<keyword evidence="10" id="KW-0472">Membrane</keyword>
<dbReference type="SUPFAM" id="SSF51445">
    <property type="entry name" value="(Trans)glycosidases"/>
    <property type="match status" value="1"/>
</dbReference>
<comment type="caution">
    <text evidence="18">The sequence shown here is derived from an EMBL/GenBank/DDBJ whole genome shotgun (WGS) entry which is preliminary data.</text>
</comment>
<keyword evidence="7" id="KW-0732">Signal</keyword>
<evidence type="ECO:0000256" key="8">
    <source>
        <dbReference type="ARBA" id="ARBA00022801"/>
    </source>
</evidence>
<dbReference type="FunFam" id="1.20.58.1040:FF:000002">
    <property type="entry name" value="Glucan endo-1,3-beta-glucosidase 8"/>
    <property type="match status" value="1"/>
</dbReference>
<evidence type="ECO:0000259" key="17">
    <source>
        <dbReference type="SMART" id="SM00768"/>
    </source>
</evidence>
<dbReference type="Proteomes" id="UP000541444">
    <property type="component" value="Unassembled WGS sequence"/>
</dbReference>
<evidence type="ECO:0000256" key="14">
    <source>
        <dbReference type="ARBA" id="ARBA00023295"/>
    </source>
</evidence>
<dbReference type="GO" id="GO:0098552">
    <property type="term" value="C:side of membrane"/>
    <property type="evidence" value="ECO:0007669"/>
    <property type="project" value="UniProtKB-KW"/>
</dbReference>
<reference evidence="18 19" key="1">
    <citation type="journal article" date="2020" name="IScience">
        <title>Genome Sequencing of the Endangered Kingdonia uniflora (Circaeasteraceae, Ranunculales) Reveals Potential Mechanisms of Evolutionary Specialization.</title>
        <authorList>
            <person name="Sun Y."/>
            <person name="Deng T."/>
            <person name="Zhang A."/>
            <person name="Moore M.J."/>
            <person name="Landis J.B."/>
            <person name="Lin N."/>
            <person name="Zhang H."/>
            <person name="Zhang X."/>
            <person name="Huang J."/>
            <person name="Zhang X."/>
            <person name="Sun H."/>
            <person name="Wang H."/>
        </authorList>
    </citation>
    <scope>NUCLEOTIDE SEQUENCE [LARGE SCALE GENOMIC DNA]</scope>
    <source>
        <strain evidence="18">TB1705</strain>
        <tissue evidence="18">Leaf</tissue>
    </source>
</reference>
<keyword evidence="13" id="KW-0449">Lipoprotein</keyword>
<dbReference type="GO" id="GO:0042973">
    <property type="term" value="F:glucan endo-1,3-beta-D-glucosidase activity"/>
    <property type="evidence" value="ECO:0007669"/>
    <property type="project" value="UniProtKB-EC"/>
</dbReference>
<dbReference type="InterPro" id="IPR017853">
    <property type="entry name" value="GH"/>
</dbReference>
<evidence type="ECO:0000256" key="4">
    <source>
        <dbReference type="ARBA" id="ARBA00012780"/>
    </source>
</evidence>
<feature type="domain" description="X8" evidence="17">
    <location>
        <begin position="329"/>
        <end position="412"/>
    </location>
</feature>
<evidence type="ECO:0000256" key="10">
    <source>
        <dbReference type="ARBA" id="ARBA00023136"/>
    </source>
</evidence>
<dbReference type="GO" id="GO:0006952">
    <property type="term" value="P:defense response"/>
    <property type="evidence" value="ECO:0007669"/>
    <property type="project" value="UniProtKB-KW"/>
</dbReference>
<comment type="similarity">
    <text evidence="3 15">Belongs to the glycosyl hydrolase 17 family.</text>
</comment>
<keyword evidence="9" id="KW-0611">Plant defense</keyword>
<dbReference type="Gene3D" id="3.20.20.80">
    <property type="entry name" value="Glycosidases"/>
    <property type="match status" value="1"/>
</dbReference>
<evidence type="ECO:0000256" key="15">
    <source>
        <dbReference type="RuleBase" id="RU004335"/>
    </source>
</evidence>
<evidence type="ECO:0000256" key="3">
    <source>
        <dbReference type="ARBA" id="ARBA00008773"/>
    </source>
</evidence>
<dbReference type="EMBL" id="JACGCM010001794">
    <property type="protein sequence ID" value="KAF6149488.1"/>
    <property type="molecule type" value="Genomic_DNA"/>
</dbReference>
<evidence type="ECO:0000256" key="5">
    <source>
        <dbReference type="ARBA" id="ARBA00022475"/>
    </source>
</evidence>
<keyword evidence="6" id="KW-0336">GPI-anchor</keyword>
<dbReference type="AlphaFoldDB" id="A0A7J7M3Z7"/>